<evidence type="ECO:0000313" key="4">
    <source>
        <dbReference type="Proteomes" id="UP000011885"/>
    </source>
</evidence>
<dbReference type="OrthoDB" id="1091850at2"/>
<evidence type="ECO:0000256" key="2">
    <source>
        <dbReference type="SAM" id="SignalP"/>
    </source>
</evidence>
<dbReference type="PATRIC" id="fig|1263870.3.peg.7187"/>
<gene>
    <name evidence="3" type="ORF">RSSM_06775</name>
</gene>
<sequence>MLNKIASLAFILVLGTCLSGCSGDAENEVIVPDPDVTYSGDYSEDSPEPTYE</sequence>
<dbReference type="EMBL" id="ANOH01000481">
    <property type="protein sequence ID" value="EMI51798.1"/>
    <property type="molecule type" value="Genomic_DNA"/>
</dbReference>
<dbReference type="RefSeq" id="WP_008689352.1">
    <property type="nucleotide sequence ID" value="NZ_ANOH01000481.1"/>
</dbReference>
<dbReference type="Proteomes" id="UP000011885">
    <property type="component" value="Unassembled WGS sequence"/>
</dbReference>
<keyword evidence="4" id="KW-1185">Reference proteome</keyword>
<keyword evidence="2" id="KW-0732">Signal</keyword>
<protein>
    <submittedName>
        <fullName evidence="3">Secreted protein</fullName>
    </submittedName>
</protein>
<name>M5U774_9BACT</name>
<organism evidence="3 4">
    <name type="scientific">Rhodopirellula sallentina SM41</name>
    <dbReference type="NCBI Taxonomy" id="1263870"/>
    <lineage>
        <taxon>Bacteria</taxon>
        <taxon>Pseudomonadati</taxon>
        <taxon>Planctomycetota</taxon>
        <taxon>Planctomycetia</taxon>
        <taxon>Pirellulales</taxon>
        <taxon>Pirellulaceae</taxon>
        <taxon>Rhodopirellula</taxon>
    </lineage>
</organism>
<evidence type="ECO:0000313" key="3">
    <source>
        <dbReference type="EMBL" id="EMI51798.1"/>
    </source>
</evidence>
<accession>M5U774</accession>
<comment type="caution">
    <text evidence="3">The sequence shown here is derived from an EMBL/GenBank/DDBJ whole genome shotgun (WGS) entry which is preliminary data.</text>
</comment>
<feature type="chain" id="PRO_5004072963" evidence="2">
    <location>
        <begin position="20"/>
        <end position="52"/>
    </location>
</feature>
<evidence type="ECO:0000256" key="1">
    <source>
        <dbReference type="SAM" id="MobiDB-lite"/>
    </source>
</evidence>
<dbReference type="AlphaFoldDB" id="M5U774"/>
<feature type="signal peptide" evidence="2">
    <location>
        <begin position="1"/>
        <end position="19"/>
    </location>
</feature>
<feature type="region of interest" description="Disordered" evidence="1">
    <location>
        <begin position="32"/>
        <end position="52"/>
    </location>
</feature>
<feature type="compositionally biased region" description="Acidic residues" evidence="1">
    <location>
        <begin position="42"/>
        <end position="52"/>
    </location>
</feature>
<proteinExistence type="predicted"/>
<reference evidence="3 4" key="1">
    <citation type="journal article" date="2013" name="Mar. Genomics">
        <title>Expression of sulfatases in Rhodopirellula baltica and the diversity of sulfatases in the genus Rhodopirellula.</title>
        <authorList>
            <person name="Wegner C.E."/>
            <person name="Richter-Heitmann T."/>
            <person name="Klindworth A."/>
            <person name="Klockow C."/>
            <person name="Richter M."/>
            <person name="Achstetter T."/>
            <person name="Glockner F.O."/>
            <person name="Harder J."/>
        </authorList>
    </citation>
    <scope>NUCLEOTIDE SEQUENCE [LARGE SCALE GENOMIC DNA]</scope>
    <source>
        <strain evidence="3 4">SM41</strain>
    </source>
</reference>